<protein>
    <recommendedName>
        <fullName evidence="6">Long-chain-fatty-acid--CoA ligase</fullName>
        <ecNumber evidence="5">6.2.1.3</ecNumber>
    </recommendedName>
    <alternativeName>
        <fullName evidence="7">Long-chain acyl-CoA synthetase</fullName>
    </alternativeName>
</protein>
<dbReference type="EC" id="6.2.1.3" evidence="5"/>
<dbReference type="RefSeq" id="WP_252166270.1">
    <property type="nucleotide sequence ID" value="NZ_CP084930.1"/>
</dbReference>
<dbReference type="InterPro" id="IPR045851">
    <property type="entry name" value="AMP-bd_C_sf"/>
</dbReference>
<evidence type="ECO:0000256" key="4">
    <source>
        <dbReference type="ARBA" id="ARBA00023136"/>
    </source>
</evidence>
<dbReference type="Proteomes" id="UP001056937">
    <property type="component" value="Chromosome 1"/>
</dbReference>
<keyword evidence="4" id="KW-0472">Membrane</keyword>
<evidence type="ECO:0000259" key="9">
    <source>
        <dbReference type="Pfam" id="PF13193"/>
    </source>
</evidence>
<evidence type="ECO:0000256" key="6">
    <source>
        <dbReference type="ARBA" id="ARBA00039545"/>
    </source>
</evidence>
<evidence type="ECO:0000256" key="2">
    <source>
        <dbReference type="ARBA" id="ARBA00005005"/>
    </source>
</evidence>
<dbReference type="Gene3D" id="3.30.300.30">
    <property type="match status" value="1"/>
</dbReference>
<evidence type="ECO:0000256" key="1">
    <source>
        <dbReference type="ARBA" id="ARBA00004170"/>
    </source>
</evidence>
<keyword evidence="3" id="KW-0436">Ligase</keyword>
<feature type="domain" description="AMP-dependent synthetase/ligase" evidence="8">
    <location>
        <begin position="107"/>
        <end position="292"/>
    </location>
</feature>
<dbReference type="PROSITE" id="PS00455">
    <property type="entry name" value="AMP_BINDING"/>
    <property type="match status" value="1"/>
</dbReference>
<comment type="subcellular location">
    <subcellularLocation>
        <location evidence="1">Membrane</location>
        <topology evidence="1">Peripheral membrane protein</topology>
    </subcellularLocation>
</comment>
<dbReference type="SUPFAM" id="SSF56801">
    <property type="entry name" value="Acetyl-CoA synthetase-like"/>
    <property type="match status" value="1"/>
</dbReference>
<dbReference type="InterPro" id="IPR020845">
    <property type="entry name" value="AMP-binding_CS"/>
</dbReference>
<keyword evidence="11" id="KW-1185">Reference proteome</keyword>
<sequence length="435" mass="46453">MARLSDRLAATGLAGDHVLVEDAIDRLTVAEALHADLPAIAAGSAVALQLHDPLLFVRHLFALDGRASALLLLAPALPDDVAAERAAAAGCTRLIRDAETRTIEAAPAAPRADGATRWLMTTSGTTGVPKIVAHDLDTLTRSVRPPRAGMAVPIWGLLYEPSRFAGLQVVLQALLGGGRLLAAAYDEPLPERLTRFAAQGCTHLSATPSLWRKILMLPQADGLALKQVTLGGEIADQPLLTQLRRRFPDARLTHVYASTEVGVGFAVTDGEAGFPASYLRDGVGGVQLKIVDGLLWARPPGAATRDLAPHMQRDADNYLCTSDRVEQVGERVRFLGRESSTVNIGGTKVQIEDVEQIVSRHPDVAECVVTAKPNPIVGAVLSLTIAPRDPEADRDALRKSVKDWCRVHLQREAQPATVRVVDALEVTAAGKISRI</sequence>
<evidence type="ECO:0000259" key="8">
    <source>
        <dbReference type="Pfam" id="PF00501"/>
    </source>
</evidence>
<dbReference type="InterPro" id="IPR042099">
    <property type="entry name" value="ANL_N_sf"/>
</dbReference>
<dbReference type="Pfam" id="PF13193">
    <property type="entry name" value="AMP-binding_C"/>
    <property type="match status" value="1"/>
</dbReference>
<dbReference type="EMBL" id="CP084930">
    <property type="protein sequence ID" value="USI72461.1"/>
    <property type="molecule type" value="Genomic_DNA"/>
</dbReference>
<reference evidence="10" key="1">
    <citation type="journal article" date="2022" name="Toxins">
        <title>Genomic Analysis of Sphingopyxis sp. USTB-05 for Biodegrading Cyanobacterial Hepatotoxins.</title>
        <authorList>
            <person name="Liu C."/>
            <person name="Xu Q."/>
            <person name="Zhao Z."/>
            <person name="Zhang H."/>
            <person name="Liu X."/>
            <person name="Yin C."/>
            <person name="Liu Y."/>
            <person name="Yan H."/>
        </authorList>
    </citation>
    <scope>NUCLEOTIDE SEQUENCE</scope>
    <source>
        <strain evidence="10">NBD5</strain>
    </source>
</reference>
<dbReference type="PANTHER" id="PTHR43767:SF8">
    <property type="entry name" value="LONG-CHAIN-FATTY-ACID--COA LIGASE"/>
    <property type="match status" value="1"/>
</dbReference>
<evidence type="ECO:0000256" key="7">
    <source>
        <dbReference type="ARBA" id="ARBA00042773"/>
    </source>
</evidence>
<dbReference type="InterPro" id="IPR025110">
    <property type="entry name" value="AMP-bd_C"/>
</dbReference>
<evidence type="ECO:0000313" key="10">
    <source>
        <dbReference type="EMBL" id="USI72461.1"/>
    </source>
</evidence>
<comment type="pathway">
    <text evidence="2">Lipid metabolism; fatty acid beta-oxidation.</text>
</comment>
<dbReference type="Gene3D" id="3.40.50.12780">
    <property type="entry name" value="N-terminal domain of ligase-like"/>
    <property type="match status" value="1"/>
</dbReference>
<dbReference type="PANTHER" id="PTHR43767">
    <property type="entry name" value="LONG-CHAIN-FATTY-ACID--COA LIGASE"/>
    <property type="match status" value="1"/>
</dbReference>
<feature type="domain" description="AMP-binding enzyme C-terminal" evidence="9">
    <location>
        <begin position="354"/>
        <end position="431"/>
    </location>
</feature>
<dbReference type="InterPro" id="IPR000873">
    <property type="entry name" value="AMP-dep_synth/lig_dom"/>
</dbReference>
<name>A0ABY4X6F1_9SPHN</name>
<evidence type="ECO:0000313" key="11">
    <source>
        <dbReference type="Proteomes" id="UP001056937"/>
    </source>
</evidence>
<organism evidence="10 11">
    <name type="scientific">Sphingomonas morindae</name>
    <dbReference type="NCBI Taxonomy" id="1541170"/>
    <lineage>
        <taxon>Bacteria</taxon>
        <taxon>Pseudomonadati</taxon>
        <taxon>Pseudomonadota</taxon>
        <taxon>Alphaproteobacteria</taxon>
        <taxon>Sphingomonadales</taxon>
        <taxon>Sphingomonadaceae</taxon>
        <taxon>Sphingomonas</taxon>
    </lineage>
</organism>
<evidence type="ECO:0000256" key="5">
    <source>
        <dbReference type="ARBA" id="ARBA00026121"/>
    </source>
</evidence>
<accession>A0ABY4X6F1</accession>
<proteinExistence type="predicted"/>
<dbReference type="Pfam" id="PF00501">
    <property type="entry name" value="AMP-binding"/>
    <property type="match status" value="1"/>
</dbReference>
<gene>
    <name evidence="10" type="ORF">LHA26_14360</name>
</gene>
<dbReference type="InterPro" id="IPR050237">
    <property type="entry name" value="ATP-dep_AMP-bd_enzyme"/>
</dbReference>
<evidence type="ECO:0000256" key="3">
    <source>
        <dbReference type="ARBA" id="ARBA00022598"/>
    </source>
</evidence>